<dbReference type="EMBL" id="JALNTZ010000001">
    <property type="protein sequence ID" value="KAJ3666717.1"/>
    <property type="molecule type" value="Genomic_DNA"/>
</dbReference>
<feature type="chain" id="PRO_5041398825" evidence="1">
    <location>
        <begin position="20"/>
        <end position="99"/>
    </location>
</feature>
<sequence length="99" mass="11106">MSGVWGSWLWLFSLHDGDSVLFYRQAHAIQHPSMTKKRITRKQAVTVANSWLEIPAIEPSRERDLIPTPPLISILGLHPFVQMVRPPARQGIAHSASAT</sequence>
<gene>
    <name evidence="2" type="ORF">Zmor_002150</name>
</gene>
<proteinExistence type="predicted"/>
<protein>
    <submittedName>
        <fullName evidence="2">Uncharacterized protein</fullName>
    </submittedName>
</protein>
<accession>A0AA38J949</accession>
<keyword evidence="3" id="KW-1185">Reference proteome</keyword>
<reference evidence="2" key="1">
    <citation type="journal article" date="2023" name="G3 (Bethesda)">
        <title>Whole genome assemblies of Zophobas morio and Tenebrio molitor.</title>
        <authorList>
            <person name="Kaur S."/>
            <person name="Stinson S.A."/>
            <person name="diCenzo G.C."/>
        </authorList>
    </citation>
    <scope>NUCLEOTIDE SEQUENCE</scope>
    <source>
        <strain evidence="2">QUZm001</strain>
    </source>
</reference>
<comment type="caution">
    <text evidence="2">The sequence shown here is derived from an EMBL/GenBank/DDBJ whole genome shotgun (WGS) entry which is preliminary data.</text>
</comment>
<dbReference type="Proteomes" id="UP001168821">
    <property type="component" value="Unassembled WGS sequence"/>
</dbReference>
<evidence type="ECO:0000313" key="3">
    <source>
        <dbReference type="Proteomes" id="UP001168821"/>
    </source>
</evidence>
<evidence type="ECO:0000313" key="2">
    <source>
        <dbReference type="EMBL" id="KAJ3666717.1"/>
    </source>
</evidence>
<keyword evidence="1" id="KW-0732">Signal</keyword>
<evidence type="ECO:0000256" key="1">
    <source>
        <dbReference type="SAM" id="SignalP"/>
    </source>
</evidence>
<name>A0AA38J949_9CUCU</name>
<feature type="signal peptide" evidence="1">
    <location>
        <begin position="1"/>
        <end position="19"/>
    </location>
</feature>
<organism evidence="2 3">
    <name type="scientific">Zophobas morio</name>
    <dbReference type="NCBI Taxonomy" id="2755281"/>
    <lineage>
        <taxon>Eukaryota</taxon>
        <taxon>Metazoa</taxon>
        <taxon>Ecdysozoa</taxon>
        <taxon>Arthropoda</taxon>
        <taxon>Hexapoda</taxon>
        <taxon>Insecta</taxon>
        <taxon>Pterygota</taxon>
        <taxon>Neoptera</taxon>
        <taxon>Endopterygota</taxon>
        <taxon>Coleoptera</taxon>
        <taxon>Polyphaga</taxon>
        <taxon>Cucujiformia</taxon>
        <taxon>Tenebrionidae</taxon>
        <taxon>Zophobas</taxon>
    </lineage>
</organism>
<dbReference type="AlphaFoldDB" id="A0AA38J949"/>